<dbReference type="GO" id="GO:0043213">
    <property type="term" value="P:bacteriocin transport"/>
    <property type="evidence" value="ECO:0007669"/>
    <property type="project" value="InterPro"/>
</dbReference>
<evidence type="ECO:0000256" key="5">
    <source>
        <dbReference type="SAM" id="MobiDB-lite"/>
    </source>
</evidence>
<dbReference type="AlphaFoldDB" id="A0A3N4U598"/>
<gene>
    <name evidence="6" type="ORF">EDC62_2071</name>
</gene>
<dbReference type="InterPro" id="IPR014161">
    <property type="entry name" value="Tol-Pal_TolA"/>
</dbReference>
<dbReference type="GO" id="GO:0019534">
    <property type="term" value="F:toxin transmembrane transporter activity"/>
    <property type="evidence" value="ECO:0007669"/>
    <property type="project" value="InterPro"/>
</dbReference>
<dbReference type="NCBIfam" id="TIGR02794">
    <property type="entry name" value="tolA_full"/>
    <property type="match status" value="1"/>
</dbReference>
<dbReference type="NCBIfam" id="TIGR01352">
    <property type="entry name" value="tonB_Cterm"/>
    <property type="match status" value="1"/>
</dbReference>
<dbReference type="EMBL" id="RKQL01000005">
    <property type="protein sequence ID" value="RPE64948.1"/>
    <property type="molecule type" value="Genomic_DNA"/>
</dbReference>
<keyword evidence="2" id="KW-0812">Transmembrane</keyword>
<evidence type="ECO:0000313" key="6">
    <source>
        <dbReference type="EMBL" id="RPE64948.1"/>
    </source>
</evidence>
<feature type="compositionally biased region" description="Low complexity" evidence="5">
    <location>
        <begin position="208"/>
        <end position="221"/>
    </location>
</feature>
<dbReference type="OrthoDB" id="5298892at2"/>
<feature type="compositionally biased region" description="Pro residues" evidence="5">
    <location>
        <begin position="69"/>
        <end position="95"/>
    </location>
</feature>
<keyword evidence="7" id="KW-1185">Reference proteome</keyword>
<proteinExistence type="predicted"/>
<comment type="subcellular location">
    <subcellularLocation>
        <location evidence="1">Membrane</location>
        <topology evidence="1">Single-pass membrane protein</topology>
    </subcellularLocation>
</comment>
<keyword evidence="6" id="KW-0132">Cell division</keyword>
<accession>A0A3N4U598</accession>
<protein>
    <submittedName>
        <fullName evidence="6">Cell division and transport-associated protein TolA</fullName>
    </submittedName>
</protein>
<evidence type="ECO:0000256" key="1">
    <source>
        <dbReference type="ARBA" id="ARBA00004167"/>
    </source>
</evidence>
<dbReference type="Proteomes" id="UP000272193">
    <property type="component" value="Unassembled WGS sequence"/>
</dbReference>
<dbReference type="SUPFAM" id="SSF74653">
    <property type="entry name" value="TolA/TonB C-terminal domain"/>
    <property type="match status" value="1"/>
</dbReference>
<evidence type="ECO:0000256" key="3">
    <source>
        <dbReference type="ARBA" id="ARBA00022989"/>
    </source>
</evidence>
<feature type="compositionally biased region" description="Basic and acidic residues" evidence="5">
    <location>
        <begin position="125"/>
        <end position="170"/>
    </location>
</feature>
<keyword evidence="4" id="KW-0472">Membrane</keyword>
<organism evidence="6 7">
    <name type="scientific">Tibeticola sediminis</name>
    <dbReference type="NCBI Taxonomy" id="1917811"/>
    <lineage>
        <taxon>Bacteria</taxon>
        <taxon>Pseudomonadati</taxon>
        <taxon>Pseudomonadota</taxon>
        <taxon>Betaproteobacteria</taxon>
        <taxon>Burkholderiales</taxon>
        <taxon>Comamonadaceae</taxon>
        <taxon>Tibeticola</taxon>
    </lineage>
</organism>
<comment type="caution">
    <text evidence="6">The sequence shown here is derived from an EMBL/GenBank/DDBJ whole genome shotgun (WGS) entry which is preliminary data.</text>
</comment>
<dbReference type="RefSeq" id="WP_124223366.1">
    <property type="nucleotide sequence ID" value="NZ_RKQL01000005.1"/>
</dbReference>
<dbReference type="InterPro" id="IPR006260">
    <property type="entry name" value="TonB/TolA_C"/>
</dbReference>
<feature type="region of interest" description="Disordered" evidence="5">
    <location>
        <begin position="63"/>
        <end position="96"/>
    </location>
</feature>
<evidence type="ECO:0000256" key="2">
    <source>
        <dbReference type="ARBA" id="ARBA00022692"/>
    </source>
</evidence>
<evidence type="ECO:0000313" key="7">
    <source>
        <dbReference type="Proteomes" id="UP000272193"/>
    </source>
</evidence>
<sequence>MSASLAARPDALMPPPEPGRGRAYALALLVHGLLIAALTWGVNWRHESDTPAVEAELWSAVPRQAAPPAAAPAPAPTPAPERPAPAPTPPAPPPDLAAREAQIALEKRRAAEAKALQAAREKEAARARAEQAAREKALAEKRKAAEDAARRKQEAAQKAAEEAARKKQLEAQKAAQRAAEDAARAKAQREEAQRLEAQRQENIRRMQGLAGSSGSRASTGRDVQSAGPSGSYAGRVAARIRPNIVFTDDAPGNPSAEVEVRAAPDGTILSRKLVKSSGVKAWDEAVLKAIDKTERLPADTDGRVPSALIISFRPRD</sequence>
<dbReference type="GO" id="GO:0051301">
    <property type="term" value="P:cell division"/>
    <property type="evidence" value="ECO:0007669"/>
    <property type="project" value="UniProtKB-KW"/>
</dbReference>
<name>A0A3N4U598_9BURK</name>
<dbReference type="Gene3D" id="3.30.1150.10">
    <property type="match status" value="1"/>
</dbReference>
<dbReference type="GO" id="GO:0016020">
    <property type="term" value="C:membrane"/>
    <property type="evidence" value="ECO:0007669"/>
    <property type="project" value="UniProtKB-SubCell"/>
</dbReference>
<keyword evidence="6" id="KW-0131">Cell cycle</keyword>
<feature type="region of interest" description="Disordered" evidence="5">
    <location>
        <begin position="125"/>
        <end position="231"/>
    </location>
</feature>
<feature type="compositionally biased region" description="Basic and acidic residues" evidence="5">
    <location>
        <begin position="178"/>
        <end position="204"/>
    </location>
</feature>
<evidence type="ECO:0000256" key="4">
    <source>
        <dbReference type="ARBA" id="ARBA00023136"/>
    </source>
</evidence>
<dbReference type="Pfam" id="PF13103">
    <property type="entry name" value="TonB_2"/>
    <property type="match status" value="1"/>
</dbReference>
<keyword evidence="3" id="KW-1133">Transmembrane helix</keyword>
<reference evidence="6 7" key="1">
    <citation type="submission" date="2018-11" db="EMBL/GenBank/DDBJ databases">
        <title>Genomic Encyclopedia of Type Strains, Phase IV (KMG-IV): sequencing the most valuable type-strain genomes for metagenomic binning, comparative biology and taxonomic classification.</title>
        <authorList>
            <person name="Goeker M."/>
        </authorList>
    </citation>
    <scope>NUCLEOTIDE SEQUENCE [LARGE SCALE GENOMIC DNA]</scope>
    <source>
        <strain evidence="6 7">DSM 101684</strain>
    </source>
</reference>